<reference evidence="2 3" key="1">
    <citation type="submission" date="2015-10" db="EMBL/GenBank/DDBJ databases">
        <title>Draft genome sequence of Streptomyces corchorusii DSM 40340, type strain for the species Streptomyces corchorusii.</title>
        <authorList>
            <person name="Ruckert C."/>
            <person name="Winkler A."/>
            <person name="Kalinowski J."/>
            <person name="Kampfer P."/>
            <person name="Glaeser S."/>
        </authorList>
    </citation>
    <scope>NUCLEOTIDE SEQUENCE [LARGE SCALE GENOMIC DNA]</scope>
    <source>
        <strain evidence="2 3">DSM 40340</strain>
    </source>
</reference>
<dbReference type="InterPro" id="IPR016181">
    <property type="entry name" value="Acyl_CoA_acyltransferase"/>
</dbReference>
<accession>A0A124HJC4</accession>
<evidence type="ECO:0000313" key="2">
    <source>
        <dbReference type="EMBL" id="KUN16034.1"/>
    </source>
</evidence>
<dbReference type="Proteomes" id="UP000053398">
    <property type="component" value="Unassembled WGS sequence"/>
</dbReference>
<dbReference type="SUPFAM" id="SSF55729">
    <property type="entry name" value="Acyl-CoA N-acyltransferases (Nat)"/>
    <property type="match status" value="1"/>
</dbReference>
<evidence type="ECO:0000313" key="3">
    <source>
        <dbReference type="Proteomes" id="UP000053398"/>
    </source>
</evidence>
<dbReference type="Gene3D" id="3.40.630.30">
    <property type="match status" value="1"/>
</dbReference>
<dbReference type="InterPro" id="IPR000182">
    <property type="entry name" value="GNAT_dom"/>
</dbReference>
<dbReference type="RefSeq" id="WP_059266862.1">
    <property type="nucleotide sequence ID" value="NZ_KQ948376.1"/>
</dbReference>
<keyword evidence="2" id="KW-0808">Transferase</keyword>
<dbReference type="CDD" id="cd04301">
    <property type="entry name" value="NAT_SF"/>
    <property type="match status" value="1"/>
</dbReference>
<sequence length="258" mass="27345">MTNNDAVSEAARAFQTATERLAGVLPDGLHERGPGGALLAVTRSMIPMLNSVMSVTDVPDAAEIELLCEKAAPHVAQLPWSIRLRGEPGPEIVGIAAAHGLRTLTRQPFMLLSLDEDRGSRESARGAVTVRPLRGDEDQTFATVLGAAFGAPPAIITSLYTPLVLGQPFVRAYLAEVDGVPAGAGLAILTERHVGLANIGTLRDHRRRGVGRAVTEAILRDGRAAGARTAYLHSSEEALPLFEQAGFRTQESWAAFTA</sequence>
<name>A0A124HJC4_STRCK</name>
<evidence type="ECO:0000259" key="1">
    <source>
        <dbReference type="PROSITE" id="PS51186"/>
    </source>
</evidence>
<proteinExistence type="predicted"/>
<gene>
    <name evidence="2" type="ORF">AQJ11_41310</name>
</gene>
<dbReference type="Pfam" id="PF00583">
    <property type="entry name" value="Acetyltransf_1"/>
    <property type="match status" value="1"/>
</dbReference>
<dbReference type="PROSITE" id="PS51186">
    <property type="entry name" value="GNAT"/>
    <property type="match status" value="1"/>
</dbReference>
<dbReference type="EMBL" id="LMWP01000064">
    <property type="protein sequence ID" value="KUN16034.1"/>
    <property type="molecule type" value="Genomic_DNA"/>
</dbReference>
<protein>
    <submittedName>
        <fullName evidence="2">Acetyltransferase</fullName>
    </submittedName>
</protein>
<dbReference type="AlphaFoldDB" id="A0A124HJC4"/>
<keyword evidence="3" id="KW-1185">Reference proteome</keyword>
<organism evidence="2 3">
    <name type="scientific">Streptomyces corchorusii</name>
    <name type="common">Streptomyces chibaensis</name>
    <dbReference type="NCBI Taxonomy" id="1903"/>
    <lineage>
        <taxon>Bacteria</taxon>
        <taxon>Bacillati</taxon>
        <taxon>Actinomycetota</taxon>
        <taxon>Actinomycetes</taxon>
        <taxon>Kitasatosporales</taxon>
        <taxon>Streptomycetaceae</taxon>
        <taxon>Streptomyces</taxon>
    </lineage>
</organism>
<comment type="caution">
    <text evidence="2">The sequence shown here is derived from an EMBL/GenBank/DDBJ whole genome shotgun (WGS) entry which is preliminary data.</text>
</comment>
<feature type="domain" description="N-acetyltransferase" evidence="1">
    <location>
        <begin position="128"/>
        <end position="258"/>
    </location>
</feature>
<dbReference type="GO" id="GO:0016747">
    <property type="term" value="F:acyltransferase activity, transferring groups other than amino-acyl groups"/>
    <property type="evidence" value="ECO:0007669"/>
    <property type="project" value="InterPro"/>
</dbReference>